<name>A0AB34ICH9_PRYPA</name>
<evidence type="ECO:0000256" key="1">
    <source>
        <dbReference type="SAM" id="MobiDB-lite"/>
    </source>
</evidence>
<dbReference type="EMBL" id="JBGBPQ010000029">
    <property type="protein sequence ID" value="KAL1496411.1"/>
    <property type="molecule type" value="Genomic_DNA"/>
</dbReference>
<comment type="caution">
    <text evidence="2">The sequence shown here is derived from an EMBL/GenBank/DDBJ whole genome shotgun (WGS) entry which is preliminary data.</text>
</comment>
<evidence type="ECO:0000313" key="2">
    <source>
        <dbReference type="EMBL" id="KAL1496411.1"/>
    </source>
</evidence>
<sequence>MKAGDGFKARADGGGRAAFTTADATAVSALSSRQVMQQAKLKRTTLSVQIAVASSEDGPVPWTGGDGRMAQELPWKVKEMTAPPNRHARLSFRLLCVLSLCRGSGASLVRIRSASSRWRVSCTDGTTHEGRGRFAGRLLARDDSICTLSFDFRAKDGLDVAPAAVILSSLVGEQPAVPMEGGEEVAVEPSHPFRRTAAVNQTDSSRGCSDFPLPFVENPSQVTLLGGNCSTTIALSSHLFPAFASGIPSVCRASYEVWVQQTGLLQFSTSPPPLAYGVTDPSAPMAELCAATCAAAGVQSSHCAVPSPPPTPPPIPPPAGGTGNGSQPIVATTIEQLHQALSTGYSRGRVDIRVPAGIVLHLEGRMLLIDGINATIRSDAGEAVLDAQGRSRMFEVLSGGSLLLESLRLLNGWADISGGALMIQGAAATLVRCSLLNSSSAAAGGVAIVLDGDLLLLDCLVRRSSSTYGGAFCVNGASAVFLQHSAISLSSAVQNGGVIYSVGDSSTTFVIACDISDSSAARGGVISAVLGGSASISRKSKISNSSASSAGGCLFANAGVISLADGCHVSHSRATQSGGMLACFLTVFTMNNCTIEYSTLSEVEEGGGALWLRVSSYCAISNYSTIAHSIAPGESEGGAIFLAASTLEMSLGCRILHSTAEIGGAILVNAGNMRMADSCLIANSASTRDGGAIHITSGSVIISGGSKILDSTTVNGGALNLVNTIFVMSAISIIANSTAATSGGAMALFGGSFVMTGGSSLSYSSANDGGAISIGGTNSICNLTDSVIEASTSIRRGSVFDIVDANYPLLILTFVEIKQFVCQDSLFSVSQTTLSDAVILRNVTLTQPECTATPHEPTPATTLGCGDKFRSSEKERGVCASGKADACFEQGLPVTGLKSVTWCVSPIA</sequence>
<protein>
    <recommendedName>
        <fullName evidence="4">Right handed beta helix domain-containing protein</fullName>
    </recommendedName>
</protein>
<organism evidence="2 3">
    <name type="scientific">Prymnesium parvum</name>
    <name type="common">Toxic golden alga</name>
    <dbReference type="NCBI Taxonomy" id="97485"/>
    <lineage>
        <taxon>Eukaryota</taxon>
        <taxon>Haptista</taxon>
        <taxon>Haptophyta</taxon>
        <taxon>Prymnesiophyceae</taxon>
        <taxon>Prymnesiales</taxon>
        <taxon>Prymnesiaceae</taxon>
        <taxon>Prymnesium</taxon>
    </lineage>
</organism>
<accession>A0AB34ICH9</accession>
<dbReference type="InterPro" id="IPR011050">
    <property type="entry name" value="Pectin_lyase_fold/virulence"/>
</dbReference>
<evidence type="ECO:0008006" key="4">
    <source>
        <dbReference type="Google" id="ProtNLM"/>
    </source>
</evidence>
<evidence type="ECO:0000313" key="3">
    <source>
        <dbReference type="Proteomes" id="UP001515480"/>
    </source>
</evidence>
<keyword evidence="3" id="KW-1185">Reference proteome</keyword>
<reference evidence="2 3" key="1">
    <citation type="journal article" date="2024" name="Science">
        <title>Giant polyketide synthase enzymes in the biosynthesis of giant marine polyether toxins.</title>
        <authorList>
            <person name="Fallon T.R."/>
            <person name="Shende V.V."/>
            <person name="Wierzbicki I.H."/>
            <person name="Pendleton A.L."/>
            <person name="Watervoot N.F."/>
            <person name="Auber R.P."/>
            <person name="Gonzalez D.J."/>
            <person name="Wisecaver J.H."/>
            <person name="Moore B.S."/>
        </authorList>
    </citation>
    <scope>NUCLEOTIDE SEQUENCE [LARGE SCALE GENOMIC DNA]</scope>
    <source>
        <strain evidence="2 3">12B1</strain>
    </source>
</reference>
<dbReference type="Proteomes" id="UP001515480">
    <property type="component" value="Unassembled WGS sequence"/>
</dbReference>
<dbReference type="SUPFAM" id="SSF51126">
    <property type="entry name" value="Pectin lyase-like"/>
    <property type="match status" value="1"/>
</dbReference>
<feature type="compositionally biased region" description="Pro residues" evidence="1">
    <location>
        <begin position="306"/>
        <end position="319"/>
    </location>
</feature>
<dbReference type="AlphaFoldDB" id="A0AB34ICH9"/>
<gene>
    <name evidence="2" type="ORF">AB1Y20_016366</name>
</gene>
<proteinExistence type="predicted"/>
<feature type="region of interest" description="Disordered" evidence="1">
    <location>
        <begin position="302"/>
        <end position="325"/>
    </location>
</feature>